<organism evidence="7 8">
    <name type="scientific">Iningainema tapete BLCC-T55</name>
    <dbReference type="NCBI Taxonomy" id="2748662"/>
    <lineage>
        <taxon>Bacteria</taxon>
        <taxon>Bacillati</taxon>
        <taxon>Cyanobacteriota</taxon>
        <taxon>Cyanophyceae</taxon>
        <taxon>Nostocales</taxon>
        <taxon>Scytonemataceae</taxon>
        <taxon>Iningainema tapete</taxon>
    </lineage>
</organism>
<sequence length="496" mass="58580">MSEFNLSSNYQSLLYNQAAQALLQNPLIAKDVWDMKSDLGLEVPLHQSELILNFEPLDQEWLKLLAKLYILIKHKLLKSTTLTRHLSTIRVFCLFLKEASIDNPESINNQVFEDFDYYLRSLRQKLSERTITIHYIYLSSFFNTCRFEGWLNVNTYWFKGRYVVSKPKLDQIDYIPEEVWNQLQENLHLLPEQLQRMVLVIRATGLRIGELLNLPIDCLRNRNEQWRLRLKETEKYQISDELPIEALELVMVIQEQQNYIKQLFGESYKSLFCSNVSKVIKKDEGWEFRQPVPKVMKTVTFNRWLNILAIKANICDKSGKLWHFTSHQFRRTLATVLTNAGIRDLIIQKYLRHRSPDMQRYYKHLLKQVISEEYSELIKVHKYVDITGKVVATVQPSNPITELMRRKMHQITTQYGECHRPNIKSPCQTINACGKCEHWRVTNDDLPYLKEDLQRVEEELKIAQELGMIRQQQGLSCDRKNLQNCIKGLEDSNHGN</sequence>
<dbReference type="PROSITE" id="PS51898">
    <property type="entry name" value="TYR_RECOMBINASE"/>
    <property type="match status" value="1"/>
</dbReference>
<evidence type="ECO:0000259" key="6">
    <source>
        <dbReference type="PROSITE" id="PS51900"/>
    </source>
</evidence>
<dbReference type="InterPro" id="IPR050090">
    <property type="entry name" value="Tyrosine_recombinase_XerCD"/>
</dbReference>
<dbReference type="EMBL" id="JACXAE010000125">
    <property type="protein sequence ID" value="MBD2778258.1"/>
    <property type="molecule type" value="Genomic_DNA"/>
</dbReference>
<dbReference type="Proteomes" id="UP000629098">
    <property type="component" value="Unassembled WGS sequence"/>
</dbReference>
<dbReference type="InterPro" id="IPR013762">
    <property type="entry name" value="Integrase-like_cat_sf"/>
</dbReference>
<dbReference type="PANTHER" id="PTHR30349">
    <property type="entry name" value="PHAGE INTEGRASE-RELATED"/>
    <property type="match status" value="1"/>
</dbReference>
<keyword evidence="2 4" id="KW-0238">DNA-binding</keyword>
<accession>A0A8J6Y2F8</accession>
<evidence type="ECO:0000256" key="3">
    <source>
        <dbReference type="ARBA" id="ARBA00023172"/>
    </source>
</evidence>
<dbReference type="SUPFAM" id="SSF56349">
    <property type="entry name" value="DNA breaking-rejoining enzymes"/>
    <property type="match status" value="1"/>
</dbReference>
<proteinExistence type="inferred from homology"/>
<dbReference type="RefSeq" id="WP_190837728.1">
    <property type="nucleotide sequence ID" value="NZ_CAWPPI010000125.1"/>
</dbReference>
<protein>
    <submittedName>
        <fullName evidence="7">Tyrosine-type recombinase/integrase</fullName>
    </submittedName>
</protein>
<dbReference type="InterPro" id="IPR011010">
    <property type="entry name" value="DNA_brk_join_enz"/>
</dbReference>
<dbReference type="Gene3D" id="1.10.150.130">
    <property type="match status" value="1"/>
</dbReference>
<dbReference type="InterPro" id="IPR010998">
    <property type="entry name" value="Integrase_recombinase_N"/>
</dbReference>
<dbReference type="PROSITE" id="PS51900">
    <property type="entry name" value="CB"/>
    <property type="match status" value="1"/>
</dbReference>
<name>A0A8J6Y2F8_9CYAN</name>
<dbReference type="GO" id="GO:0006310">
    <property type="term" value="P:DNA recombination"/>
    <property type="evidence" value="ECO:0007669"/>
    <property type="project" value="UniProtKB-KW"/>
</dbReference>
<evidence type="ECO:0000313" key="7">
    <source>
        <dbReference type="EMBL" id="MBD2778258.1"/>
    </source>
</evidence>
<dbReference type="PANTHER" id="PTHR30349:SF41">
    <property type="entry name" value="INTEGRASE_RECOMBINASE PROTEIN MJ0367-RELATED"/>
    <property type="match status" value="1"/>
</dbReference>
<feature type="domain" description="Core-binding (CB)" evidence="6">
    <location>
        <begin position="52"/>
        <end position="146"/>
    </location>
</feature>
<comment type="similarity">
    <text evidence="1">Belongs to the 'phage' integrase family.</text>
</comment>
<dbReference type="InterPro" id="IPR044068">
    <property type="entry name" value="CB"/>
</dbReference>
<dbReference type="InterPro" id="IPR025269">
    <property type="entry name" value="SAM-like_dom"/>
</dbReference>
<evidence type="ECO:0000256" key="2">
    <source>
        <dbReference type="ARBA" id="ARBA00023125"/>
    </source>
</evidence>
<evidence type="ECO:0000256" key="1">
    <source>
        <dbReference type="ARBA" id="ARBA00008857"/>
    </source>
</evidence>
<feature type="domain" description="Tyr recombinase" evidence="5">
    <location>
        <begin position="170"/>
        <end position="375"/>
    </location>
</feature>
<keyword evidence="3" id="KW-0233">DNA recombination</keyword>
<reference evidence="7" key="1">
    <citation type="submission" date="2020-09" db="EMBL/GenBank/DDBJ databases">
        <title>Iningainema tapete sp. nov. (Scytonemataceae, Cyanobacteria) from greenhouses in central Florida (USA) produces two types of nodularin with biosynthetic potential for microcystin-LR and anabaenopeptins.</title>
        <authorList>
            <person name="Berthold D.E."/>
            <person name="Lefler F.W."/>
            <person name="Huang I.-S."/>
            <person name="Abdulla H."/>
            <person name="Zimba P.V."/>
            <person name="Laughinghouse H.D. IV."/>
        </authorList>
    </citation>
    <scope>NUCLEOTIDE SEQUENCE</scope>
    <source>
        <strain evidence="7">BLCCT55</strain>
    </source>
</reference>
<keyword evidence="8" id="KW-1185">Reference proteome</keyword>
<dbReference type="Pfam" id="PF00589">
    <property type="entry name" value="Phage_integrase"/>
    <property type="match status" value="1"/>
</dbReference>
<comment type="caution">
    <text evidence="7">The sequence shown here is derived from an EMBL/GenBank/DDBJ whole genome shotgun (WGS) entry which is preliminary data.</text>
</comment>
<dbReference type="Pfam" id="PF13102">
    <property type="entry name" value="Phage_int_SAM_5"/>
    <property type="match status" value="1"/>
</dbReference>
<dbReference type="GO" id="GO:0015074">
    <property type="term" value="P:DNA integration"/>
    <property type="evidence" value="ECO:0007669"/>
    <property type="project" value="InterPro"/>
</dbReference>
<gene>
    <name evidence="7" type="ORF">ICL16_41015</name>
</gene>
<evidence type="ECO:0000256" key="4">
    <source>
        <dbReference type="PROSITE-ProRule" id="PRU01248"/>
    </source>
</evidence>
<dbReference type="AlphaFoldDB" id="A0A8J6Y2F8"/>
<evidence type="ECO:0000259" key="5">
    <source>
        <dbReference type="PROSITE" id="PS51898"/>
    </source>
</evidence>
<dbReference type="Gene3D" id="1.10.443.10">
    <property type="entry name" value="Intergrase catalytic core"/>
    <property type="match status" value="1"/>
</dbReference>
<evidence type="ECO:0000313" key="8">
    <source>
        <dbReference type="Proteomes" id="UP000629098"/>
    </source>
</evidence>
<dbReference type="GO" id="GO:0003677">
    <property type="term" value="F:DNA binding"/>
    <property type="evidence" value="ECO:0007669"/>
    <property type="project" value="UniProtKB-UniRule"/>
</dbReference>
<dbReference type="InterPro" id="IPR002104">
    <property type="entry name" value="Integrase_catalytic"/>
</dbReference>